<feature type="transmembrane region" description="Helical" evidence="5">
    <location>
        <begin position="12"/>
        <end position="34"/>
    </location>
</feature>
<dbReference type="AlphaFoldDB" id="U1HLA8"/>
<keyword evidence="4 5" id="KW-0472">Membrane</keyword>
<gene>
    <name evidence="6" type="ORF">EPUS_03340</name>
</gene>
<dbReference type="InterPro" id="IPR018499">
    <property type="entry name" value="Tetraspanin/Peripherin"/>
</dbReference>
<comment type="subcellular location">
    <subcellularLocation>
        <location evidence="1">Membrane</location>
        <topology evidence="1">Multi-pass membrane protein</topology>
    </subcellularLocation>
</comment>
<dbReference type="InterPro" id="IPR008952">
    <property type="entry name" value="Tetraspanin_EC2_sf"/>
</dbReference>
<dbReference type="OMA" id="LGQCPLT"/>
<sequence>MANRVLFAFMGFEALFVIGGIIILVVALLTRAALNGKQNLDNVANNLLLSQGPLTAAIVNAVFVFVTFLLCIPSIAAPTNRTFLKAHGYAVMCCAIFTLVVGLDIWFRTLNTRANLATVWGNQTTETQSLLQQRFNCCGYWNATSPPFVPDNVCTSTLVAANLQGCIGPFSSFANSLNSMIFTADFGIVAIDVFLILGIACLLKDRKEKERYALIDAKTGFGPI</sequence>
<evidence type="ECO:0000313" key="7">
    <source>
        <dbReference type="Proteomes" id="UP000019373"/>
    </source>
</evidence>
<proteinExistence type="predicted"/>
<keyword evidence="7" id="KW-1185">Reference proteome</keyword>
<dbReference type="OrthoDB" id="2279611at2759"/>
<dbReference type="Proteomes" id="UP000019373">
    <property type="component" value="Unassembled WGS sequence"/>
</dbReference>
<dbReference type="GO" id="GO:0016020">
    <property type="term" value="C:membrane"/>
    <property type="evidence" value="ECO:0007669"/>
    <property type="project" value="UniProtKB-SubCell"/>
</dbReference>
<evidence type="ECO:0000256" key="3">
    <source>
        <dbReference type="ARBA" id="ARBA00022989"/>
    </source>
</evidence>
<evidence type="ECO:0000256" key="5">
    <source>
        <dbReference type="SAM" id="Phobius"/>
    </source>
</evidence>
<dbReference type="eggNOG" id="ENOG502S3E8">
    <property type="taxonomic scope" value="Eukaryota"/>
</dbReference>
<keyword evidence="2 5" id="KW-0812">Transmembrane</keyword>
<name>U1HLA8_ENDPU</name>
<reference evidence="7" key="1">
    <citation type="journal article" date="2014" name="BMC Genomics">
        <title>Genome characteristics reveal the impact of lichenization on lichen-forming fungus Endocarpon pusillum Hedwig (Verrucariales, Ascomycota).</title>
        <authorList>
            <person name="Wang Y.-Y."/>
            <person name="Liu B."/>
            <person name="Zhang X.-Y."/>
            <person name="Zhou Q.-M."/>
            <person name="Zhang T."/>
            <person name="Li H."/>
            <person name="Yu Y.-F."/>
            <person name="Zhang X.-L."/>
            <person name="Hao X.-Y."/>
            <person name="Wang M."/>
            <person name="Wang L."/>
            <person name="Wei J.-C."/>
        </authorList>
    </citation>
    <scope>NUCLEOTIDE SEQUENCE [LARGE SCALE GENOMIC DNA]</scope>
    <source>
        <strain evidence="7">Z07020 / HMAS-L-300199</strain>
    </source>
</reference>
<evidence type="ECO:0000256" key="1">
    <source>
        <dbReference type="ARBA" id="ARBA00004141"/>
    </source>
</evidence>
<dbReference type="EMBL" id="KE721267">
    <property type="protein sequence ID" value="ERF71060.1"/>
    <property type="molecule type" value="Genomic_DNA"/>
</dbReference>
<evidence type="ECO:0000313" key="6">
    <source>
        <dbReference type="EMBL" id="ERF71060.1"/>
    </source>
</evidence>
<evidence type="ECO:0000256" key="4">
    <source>
        <dbReference type="ARBA" id="ARBA00023136"/>
    </source>
</evidence>
<dbReference type="RefSeq" id="XP_007803354.1">
    <property type="nucleotide sequence ID" value="XM_007805163.1"/>
</dbReference>
<feature type="transmembrane region" description="Helical" evidence="5">
    <location>
        <begin position="54"/>
        <end position="76"/>
    </location>
</feature>
<dbReference type="HOGENOM" id="CLU_066479_0_0_1"/>
<feature type="transmembrane region" description="Helical" evidence="5">
    <location>
        <begin position="88"/>
        <end position="107"/>
    </location>
</feature>
<evidence type="ECO:0000256" key="2">
    <source>
        <dbReference type="ARBA" id="ARBA00022692"/>
    </source>
</evidence>
<accession>U1HLA8</accession>
<organism evidence="6 7">
    <name type="scientific">Endocarpon pusillum (strain Z07020 / HMAS-L-300199)</name>
    <name type="common">Lichen-forming fungus</name>
    <dbReference type="NCBI Taxonomy" id="1263415"/>
    <lineage>
        <taxon>Eukaryota</taxon>
        <taxon>Fungi</taxon>
        <taxon>Dikarya</taxon>
        <taxon>Ascomycota</taxon>
        <taxon>Pezizomycotina</taxon>
        <taxon>Eurotiomycetes</taxon>
        <taxon>Chaetothyriomycetidae</taxon>
        <taxon>Verrucariales</taxon>
        <taxon>Verrucariaceae</taxon>
        <taxon>Endocarpon</taxon>
    </lineage>
</organism>
<evidence type="ECO:0008006" key="8">
    <source>
        <dbReference type="Google" id="ProtNLM"/>
    </source>
</evidence>
<dbReference type="SUPFAM" id="SSF48652">
    <property type="entry name" value="Tetraspanin"/>
    <property type="match status" value="1"/>
</dbReference>
<dbReference type="Pfam" id="PF00335">
    <property type="entry name" value="Tetraspanin"/>
    <property type="match status" value="1"/>
</dbReference>
<keyword evidence="3 5" id="KW-1133">Transmembrane helix</keyword>
<protein>
    <recommendedName>
        <fullName evidence="8">Tetraspanin</fullName>
    </recommendedName>
</protein>
<dbReference type="GeneID" id="19238385"/>
<feature type="transmembrane region" description="Helical" evidence="5">
    <location>
        <begin position="180"/>
        <end position="203"/>
    </location>
</feature>